<evidence type="ECO:0000313" key="4">
    <source>
        <dbReference type="Proteomes" id="UP001597046"/>
    </source>
</evidence>
<sequence>MENRVAVITGASRGLGRAIAIDLAAHATHVILAARDVASLDAVAQSIGAGAATVVAADVSDPAGMQALVDHAVGQFGRLDVFVNNAGVAPQSSVEQTTDQEWARVVDINLNAAFRSARALAPVYREAGSGRLINIASVFGLLGRSGFGAYGASKAGLINLSRVLAAEWAKFGAQVNVVAPGYISTDINAEIRENEAFMKRVVSRIPAKRMGEAHEVANLVRYLALDAPDFLTGQVIAIDGGESAS</sequence>
<dbReference type="PROSITE" id="PS00061">
    <property type="entry name" value="ADH_SHORT"/>
    <property type="match status" value="1"/>
</dbReference>
<protein>
    <submittedName>
        <fullName evidence="3">SDR family NAD(P)-dependent oxidoreductase</fullName>
        <ecNumber evidence="3">1.1.1.-</ecNumber>
    </submittedName>
</protein>
<dbReference type="PRINTS" id="PR00081">
    <property type="entry name" value="GDHRDH"/>
</dbReference>
<dbReference type="EC" id="1.1.1.-" evidence="3"/>
<keyword evidence="2 3" id="KW-0560">Oxidoreductase</keyword>
<comment type="similarity">
    <text evidence="1">Belongs to the short-chain dehydrogenases/reductases (SDR) family.</text>
</comment>
<name>A0ABW3N147_9MICO</name>
<reference evidence="4" key="1">
    <citation type="journal article" date="2019" name="Int. J. Syst. Evol. Microbiol.">
        <title>The Global Catalogue of Microorganisms (GCM) 10K type strain sequencing project: providing services to taxonomists for standard genome sequencing and annotation.</title>
        <authorList>
            <consortium name="The Broad Institute Genomics Platform"/>
            <consortium name="The Broad Institute Genome Sequencing Center for Infectious Disease"/>
            <person name="Wu L."/>
            <person name="Ma J."/>
        </authorList>
    </citation>
    <scope>NUCLEOTIDE SEQUENCE [LARGE SCALE GENOMIC DNA]</scope>
    <source>
        <strain evidence="4">CCUG 57508</strain>
    </source>
</reference>
<dbReference type="RefSeq" id="WP_386054736.1">
    <property type="nucleotide sequence ID" value="NZ_JBHTKH010000022.1"/>
</dbReference>
<dbReference type="PANTHER" id="PTHR42760">
    <property type="entry name" value="SHORT-CHAIN DEHYDROGENASES/REDUCTASES FAMILY MEMBER"/>
    <property type="match status" value="1"/>
</dbReference>
<dbReference type="Pfam" id="PF13561">
    <property type="entry name" value="adh_short_C2"/>
    <property type="match status" value="1"/>
</dbReference>
<keyword evidence="4" id="KW-1185">Reference proteome</keyword>
<gene>
    <name evidence="3" type="ORF">ACFQ2V_20170</name>
</gene>
<dbReference type="InterPro" id="IPR020904">
    <property type="entry name" value="Sc_DH/Rdtase_CS"/>
</dbReference>
<evidence type="ECO:0000256" key="2">
    <source>
        <dbReference type="ARBA" id="ARBA00023002"/>
    </source>
</evidence>
<dbReference type="SUPFAM" id="SSF51735">
    <property type="entry name" value="NAD(P)-binding Rossmann-fold domains"/>
    <property type="match status" value="1"/>
</dbReference>
<dbReference type="GO" id="GO:0016491">
    <property type="term" value="F:oxidoreductase activity"/>
    <property type="evidence" value="ECO:0007669"/>
    <property type="project" value="UniProtKB-KW"/>
</dbReference>
<evidence type="ECO:0000313" key="3">
    <source>
        <dbReference type="EMBL" id="MFD1056628.1"/>
    </source>
</evidence>
<dbReference type="EMBL" id="JBHTKH010000022">
    <property type="protein sequence ID" value="MFD1056628.1"/>
    <property type="molecule type" value="Genomic_DNA"/>
</dbReference>
<dbReference type="Gene3D" id="3.40.50.720">
    <property type="entry name" value="NAD(P)-binding Rossmann-like Domain"/>
    <property type="match status" value="1"/>
</dbReference>
<dbReference type="InterPro" id="IPR036291">
    <property type="entry name" value="NAD(P)-bd_dom_sf"/>
</dbReference>
<dbReference type="NCBIfam" id="NF005559">
    <property type="entry name" value="PRK07231.1"/>
    <property type="match status" value="1"/>
</dbReference>
<evidence type="ECO:0000256" key="1">
    <source>
        <dbReference type="ARBA" id="ARBA00006484"/>
    </source>
</evidence>
<accession>A0ABW3N147</accession>
<dbReference type="InterPro" id="IPR002347">
    <property type="entry name" value="SDR_fam"/>
</dbReference>
<proteinExistence type="inferred from homology"/>
<dbReference type="PRINTS" id="PR00080">
    <property type="entry name" value="SDRFAMILY"/>
</dbReference>
<organism evidence="3 4">
    <name type="scientific">Terrabacter terrigena</name>
    <dbReference type="NCBI Taxonomy" id="574718"/>
    <lineage>
        <taxon>Bacteria</taxon>
        <taxon>Bacillati</taxon>
        <taxon>Actinomycetota</taxon>
        <taxon>Actinomycetes</taxon>
        <taxon>Micrococcales</taxon>
        <taxon>Intrasporangiaceae</taxon>
        <taxon>Terrabacter</taxon>
    </lineage>
</organism>
<dbReference type="Proteomes" id="UP001597046">
    <property type="component" value="Unassembled WGS sequence"/>
</dbReference>
<dbReference type="PANTHER" id="PTHR42760:SF133">
    <property type="entry name" value="3-OXOACYL-[ACYL-CARRIER-PROTEIN] REDUCTASE"/>
    <property type="match status" value="1"/>
</dbReference>
<comment type="caution">
    <text evidence="3">The sequence shown here is derived from an EMBL/GenBank/DDBJ whole genome shotgun (WGS) entry which is preliminary data.</text>
</comment>